<protein>
    <submittedName>
        <fullName evidence="2">(apollo) hypothetical protein</fullName>
    </submittedName>
</protein>
<dbReference type="OrthoDB" id="5855924at2759"/>
<feature type="chain" id="PRO_5035783528" evidence="1">
    <location>
        <begin position="20"/>
        <end position="128"/>
    </location>
</feature>
<evidence type="ECO:0000256" key="1">
    <source>
        <dbReference type="SAM" id="SignalP"/>
    </source>
</evidence>
<sequence>MKQLFLAIVSLTIITLVSTVEYKDELFYDYEEPEVRSEKISEESETSADDKPTYKLKDAPRLFTEFIKDYNKKYIDEADFYKHYKNFVANLEEIIRINKENKDSRTINTYLEIKNGVRKMVIAYICCK</sequence>
<reference evidence="2" key="1">
    <citation type="submission" date="2021-04" db="EMBL/GenBank/DDBJ databases">
        <authorList>
            <person name="Tunstrom K."/>
        </authorList>
    </citation>
    <scope>NUCLEOTIDE SEQUENCE</scope>
</reference>
<keyword evidence="3" id="KW-1185">Reference proteome</keyword>
<accession>A0A8S3Y0P2</accession>
<keyword evidence="1" id="KW-0732">Signal</keyword>
<dbReference type="EMBL" id="CAJQZP010001486">
    <property type="protein sequence ID" value="CAG5050279.1"/>
    <property type="molecule type" value="Genomic_DNA"/>
</dbReference>
<organism evidence="2 3">
    <name type="scientific">Parnassius apollo</name>
    <name type="common">Apollo butterfly</name>
    <name type="synonym">Papilio apollo</name>
    <dbReference type="NCBI Taxonomy" id="110799"/>
    <lineage>
        <taxon>Eukaryota</taxon>
        <taxon>Metazoa</taxon>
        <taxon>Ecdysozoa</taxon>
        <taxon>Arthropoda</taxon>
        <taxon>Hexapoda</taxon>
        <taxon>Insecta</taxon>
        <taxon>Pterygota</taxon>
        <taxon>Neoptera</taxon>
        <taxon>Endopterygota</taxon>
        <taxon>Lepidoptera</taxon>
        <taxon>Glossata</taxon>
        <taxon>Ditrysia</taxon>
        <taxon>Papilionoidea</taxon>
        <taxon>Papilionidae</taxon>
        <taxon>Parnassiinae</taxon>
        <taxon>Parnassini</taxon>
        <taxon>Parnassius</taxon>
        <taxon>Parnassius</taxon>
    </lineage>
</organism>
<feature type="signal peptide" evidence="1">
    <location>
        <begin position="1"/>
        <end position="19"/>
    </location>
</feature>
<dbReference type="AlphaFoldDB" id="A0A8S3Y0P2"/>
<evidence type="ECO:0000313" key="2">
    <source>
        <dbReference type="EMBL" id="CAG5050279.1"/>
    </source>
</evidence>
<evidence type="ECO:0000313" key="3">
    <source>
        <dbReference type="Proteomes" id="UP000691718"/>
    </source>
</evidence>
<comment type="caution">
    <text evidence="2">The sequence shown here is derived from an EMBL/GenBank/DDBJ whole genome shotgun (WGS) entry which is preliminary data.</text>
</comment>
<dbReference type="Proteomes" id="UP000691718">
    <property type="component" value="Unassembled WGS sequence"/>
</dbReference>
<proteinExistence type="predicted"/>
<gene>
    <name evidence="2" type="ORF">PAPOLLO_LOCUS24740</name>
</gene>
<name>A0A8S3Y0P2_PARAO</name>